<gene>
    <name evidence="1" type="ORF">MNBD_CHLOROFLEXI01-2985</name>
</gene>
<evidence type="ECO:0000313" key="1">
    <source>
        <dbReference type="EMBL" id="VAW33530.1"/>
    </source>
</evidence>
<organism evidence="1">
    <name type="scientific">hydrothermal vent metagenome</name>
    <dbReference type="NCBI Taxonomy" id="652676"/>
    <lineage>
        <taxon>unclassified sequences</taxon>
        <taxon>metagenomes</taxon>
        <taxon>ecological metagenomes</taxon>
    </lineage>
</organism>
<sequence length="171" mass="19535">MADIILDTNILADLLAQYYDSAFSKRGLFDNYRTLNNDLVREINKIVAWHTENDWGDVSFDSTGLIIASTFAFVEIARKFREIAEDRFTLDQFAAFIDQPPEWFFISSVDAILLPYLTHLPAEVKLSNGGTKPMELADAIHLATAMSRDEYLIAATDERMRQVSFLNDRFV</sequence>
<accession>A0A3B0UXQ6</accession>
<dbReference type="AlphaFoldDB" id="A0A3B0UXQ6"/>
<evidence type="ECO:0008006" key="2">
    <source>
        <dbReference type="Google" id="ProtNLM"/>
    </source>
</evidence>
<reference evidence="1" key="1">
    <citation type="submission" date="2018-06" db="EMBL/GenBank/DDBJ databases">
        <authorList>
            <person name="Zhirakovskaya E."/>
        </authorList>
    </citation>
    <scope>NUCLEOTIDE SEQUENCE</scope>
</reference>
<dbReference type="SUPFAM" id="SSF88723">
    <property type="entry name" value="PIN domain-like"/>
    <property type="match status" value="1"/>
</dbReference>
<proteinExistence type="predicted"/>
<name>A0A3B0UXQ6_9ZZZZ</name>
<dbReference type="EMBL" id="UOEU01000458">
    <property type="protein sequence ID" value="VAW33530.1"/>
    <property type="molecule type" value="Genomic_DNA"/>
</dbReference>
<protein>
    <recommendedName>
        <fullName evidence="2">PIN domain-containing protein</fullName>
    </recommendedName>
</protein>
<dbReference type="InterPro" id="IPR029060">
    <property type="entry name" value="PIN-like_dom_sf"/>
</dbReference>